<dbReference type="EMBL" id="JACOPO010000001">
    <property type="protein sequence ID" value="MBC5721689.1"/>
    <property type="molecule type" value="Genomic_DNA"/>
</dbReference>
<dbReference type="GO" id="GO:0005886">
    <property type="term" value="C:plasma membrane"/>
    <property type="evidence" value="ECO:0007669"/>
    <property type="project" value="UniProtKB-SubCell"/>
</dbReference>
<dbReference type="PANTHER" id="PTHR43163:SF6">
    <property type="entry name" value="DIPEPTIDE TRANSPORT SYSTEM PERMEASE PROTEIN DPPB-RELATED"/>
    <property type="match status" value="1"/>
</dbReference>
<feature type="transmembrane region" description="Helical" evidence="7">
    <location>
        <begin position="9"/>
        <end position="29"/>
    </location>
</feature>
<feature type="transmembrane region" description="Helical" evidence="7">
    <location>
        <begin position="227"/>
        <end position="253"/>
    </location>
</feature>
<dbReference type="Pfam" id="PF19300">
    <property type="entry name" value="BPD_transp_1_N"/>
    <property type="match status" value="1"/>
</dbReference>
<protein>
    <submittedName>
        <fullName evidence="9">ABC transporter permease</fullName>
    </submittedName>
</protein>
<keyword evidence="4 7" id="KW-0812">Transmembrane</keyword>
<keyword evidence="6 7" id="KW-0472">Membrane</keyword>
<feature type="transmembrane region" description="Helical" evidence="7">
    <location>
        <begin position="131"/>
        <end position="161"/>
    </location>
</feature>
<feature type="transmembrane region" description="Helical" evidence="7">
    <location>
        <begin position="98"/>
        <end position="119"/>
    </location>
</feature>
<evidence type="ECO:0000256" key="7">
    <source>
        <dbReference type="RuleBase" id="RU363032"/>
    </source>
</evidence>
<gene>
    <name evidence="9" type="ORF">H8S11_02475</name>
</gene>
<keyword evidence="3" id="KW-1003">Cell membrane</keyword>
<evidence type="ECO:0000259" key="8">
    <source>
        <dbReference type="PROSITE" id="PS50928"/>
    </source>
</evidence>
<dbReference type="Pfam" id="PF00528">
    <property type="entry name" value="BPD_transp_1"/>
    <property type="match status" value="1"/>
</dbReference>
<comment type="similarity">
    <text evidence="7">Belongs to the binding-protein-dependent transport system permease family.</text>
</comment>
<evidence type="ECO:0000256" key="5">
    <source>
        <dbReference type="ARBA" id="ARBA00022989"/>
    </source>
</evidence>
<dbReference type="CDD" id="cd06261">
    <property type="entry name" value="TM_PBP2"/>
    <property type="match status" value="1"/>
</dbReference>
<organism evidence="9 10">
    <name type="scientific">Flintibacter hominis</name>
    <dbReference type="NCBI Taxonomy" id="2763048"/>
    <lineage>
        <taxon>Bacteria</taxon>
        <taxon>Bacillati</taxon>
        <taxon>Bacillota</taxon>
        <taxon>Clostridia</taxon>
        <taxon>Eubacteriales</taxon>
        <taxon>Flintibacter</taxon>
    </lineage>
</organism>
<comment type="subcellular location">
    <subcellularLocation>
        <location evidence="1 7">Cell membrane</location>
        <topology evidence="1 7">Multi-pass membrane protein</topology>
    </subcellularLocation>
</comment>
<dbReference type="PANTHER" id="PTHR43163">
    <property type="entry name" value="DIPEPTIDE TRANSPORT SYSTEM PERMEASE PROTEIN DPPB-RELATED"/>
    <property type="match status" value="1"/>
</dbReference>
<dbReference type="InterPro" id="IPR000515">
    <property type="entry name" value="MetI-like"/>
</dbReference>
<sequence>MIKYIGKRLLMMIPVLLGVVLVVFSMMYFSPGRAADYMLGDMATEEDKLAFEEQNGLNRPFLVQYVDYVWDVLHGDLGTSYSNKRPVLDEILARFPNTLMLCFVSMVIATVVGVTLGIISATKQYTLWDNLARVGSIVGISMPSFWEGMMLILLFSVGLGWLPPSGFTSWKCWILPAVTISTVPCATIMRMTRSSMLEAIRQDYVRTARAKGQSERVVIWKHALRNALIPVMTVIGLNFGRLLGGIAICEAVFAVPGVGKLIVDAIPIKNTPLVQGGILFIAFAMSIINLITDVLYAYVDPRIRSQYVRRKAPKKMAAVEGGESK</sequence>
<dbReference type="SUPFAM" id="SSF161098">
    <property type="entry name" value="MetI-like"/>
    <property type="match status" value="1"/>
</dbReference>
<evidence type="ECO:0000313" key="9">
    <source>
        <dbReference type="EMBL" id="MBC5721689.1"/>
    </source>
</evidence>
<comment type="caution">
    <text evidence="9">The sequence shown here is derived from an EMBL/GenBank/DDBJ whole genome shotgun (WGS) entry which is preliminary data.</text>
</comment>
<dbReference type="Gene3D" id="1.10.3720.10">
    <property type="entry name" value="MetI-like"/>
    <property type="match status" value="1"/>
</dbReference>
<reference evidence="9" key="1">
    <citation type="submission" date="2020-08" db="EMBL/GenBank/DDBJ databases">
        <title>Genome public.</title>
        <authorList>
            <person name="Liu C."/>
            <person name="Sun Q."/>
        </authorList>
    </citation>
    <scope>NUCLEOTIDE SEQUENCE</scope>
    <source>
        <strain evidence="9">NSJ-23</strain>
    </source>
</reference>
<dbReference type="InterPro" id="IPR045621">
    <property type="entry name" value="BPD_transp_1_N"/>
</dbReference>
<keyword evidence="5 7" id="KW-1133">Transmembrane helix</keyword>
<dbReference type="InterPro" id="IPR035906">
    <property type="entry name" value="MetI-like_sf"/>
</dbReference>
<proteinExistence type="inferred from homology"/>
<dbReference type="AlphaFoldDB" id="A0A8J6M5N4"/>
<dbReference type="RefSeq" id="WP_147572110.1">
    <property type="nucleotide sequence ID" value="NZ_JACOPO010000001.1"/>
</dbReference>
<evidence type="ECO:0000256" key="4">
    <source>
        <dbReference type="ARBA" id="ARBA00022692"/>
    </source>
</evidence>
<dbReference type="GO" id="GO:0055085">
    <property type="term" value="P:transmembrane transport"/>
    <property type="evidence" value="ECO:0007669"/>
    <property type="project" value="InterPro"/>
</dbReference>
<keyword evidence="10" id="KW-1185">Reference proteome</keyword>
<feature type="transmembrane region" description="Helical" evidence="7">
    <location>
        <begin position="173"/>
        <end position="192"/>
    </location>
</feature>
<accession>A0A8J6M5N4</accession>
<evidence type="ECO:0000256" key="2">
    <source>
        <dbReference type="ARBA" id="ARBA00022448"/>
    </source>
</evidence>
<dbReference type="Proteomes" id="UP000628736">
    <property type="component" value="Unassembled WGS sequence"/>
</dbReference>
<evidence type="ECO:0000256" key="3">
    <source>
        <dbReference type="ARBA" id="ARBA00022475"/>
    </source>
</evidence>
<feature type="domain" description="ABC transmembrane type-1" evidence="8">
    <location>
        <begin position="95"/>
        <end position="296"/>
    </location>
</feature>
<keyword evidence="2 7" id="KW-0813">Transport</keyword>
<evidence type="ECO:0000313" key="10">
    <source>
        <dbReference type="Proteomes" id="UP000628736"/>
    </source>
</evidence>
<evidence type="ECO:0000256" key="1">
    <source>
        <dbReference type="ARBA" id="ARBA00004651"/>
    </source>
</evidence>
<name>A0A8J6M5N4_9FIRM</name>
<dbReference type="PROSITE" id="PS50928">
    <property type="entry name" value="ABC_TM1"/>
    <property type="match status" value="1"/>
</dbReference>
<feature type="transmembrane region" description="Helical" evidence="7">
    <location>
        <begin position="273"/>
        <end position="299"/>
    </location>
</feature>
<evidence type="ECO:0000256" key="6">
    <source>
        <dbReference type="ARBA" id="ARBA00023136"/>
    </source>
</evidence>